<keyword evidence="2" id="KW-0732">Signal</keyword>
<proteinExistence type="predicted"/>
<feature type="signal peptide" evidence="2">
    <location>
        <begin position="1"/>
        <end position="18"/>
    </location>
</feature>
<sequence>MKLNTFTTLLLWTSSVSADFFTAKSRDVGNNIDLGHLLSITDFHTAIDHNGTWEDITEYETFEESNKNQQEQSLNPFAPVATGLVRRADYCSDQTGITKMICDNVPSRNWFWGAGGALAIWYAPKAITTWLNNVGAMIQAGRNLRQIYYNNGGHDELKSLDVNETNAIDYHFSLPYLLDHEGKPDYSSMPNGLEARSDTEVDIDLKHDYVYSQLDRTLYYKATSLAFSPNAKPEPATASQNDNSTGTRTLQPRARTTDYTINMIISKHSKANTQAKPSCLAKMLKYHLDASSERGRFSCRPIDNKGSWHATMHLMINHGKNNKGTYGKCCD</sequence>
<evidence type="ECO:0000313" key="3">
    <source>
        <dbReference type="EMBL" id="ODM16447.1"/>
    </source>
</evidence>
<organism evidence="3 4">
    <name type="scientific">Aspergillus cristatus</name>
    <name type="common">Chinese Fuzhuan brick tea-fermentation fungus</name>
    <name type="synonym">Eurotium cristatum</name>
    <dbReference type="NCBI Taxonomy" id="573508"/>
    <lineage>
        <taxon>Eukaryota</taxon>
        <taxon>Fungi</taxon>
        <taxon>Dikarya</taxon>
        <taxon>Ascomycota</taxon>
        <taxon>Pezizomycotina</taxon>
        <taxon>Eurotiomycetes</taxon>
        <taxon>Eurotiomycetidae</taxon>
        <taxon>Eurotiales</taxon>
        <taxon>Aspergillaceae</taxon>
        <taxon>Aspergillus</taxon>
        <taxon>Aspergillus subgen. Aspergillus</taxon>
    </lineage>
</organism>
<feature type="chain" id="PRO_5009123434" evidence="2">
    <location>
        <begin position="19"/>
        <end position="331"/>
    </location>
</feature>
<evidence type="ECO:0000313" key="4">
    <source>
        <dbReference type="Proteomes" id="UP000094569"/>
    </source>
</evidence>
<evidence type="ECO:0000256" key="2">
    <source>
        <dbReference type="SAM" id="SignalP"/>
    </source>
</evidence>
<gene>
    <name evidence="3" type="ORF">SI65_07954</name>
</gene>
<dbReference type="VEuPathDB" id="FungiDB:SI65_07954"/>
<dbReference type="EMBL" id="JXNT01000011">
    <property type="protein sequence ID" value="ODM16447.1"/>
    <property type="molecule type" value="Genomic_DNA"/>
</dbReference>
<accession>A0A1E3B674</accession>
<feature type="compositionally biased region" description="Polar residues" evidence="1">
    <location>
        <begin position="237"/>
        <end position="250"/>
    </location>
</feature>
<dbReference type="OrthoDB" id="4391542at2759"/>
<name>A0A1E3B674_ASPCR</name>
<protein>
    <submittedName>
        <fullName evidence="3">Uncharacterized protein</fullName>
    </submittedName>
</protein>
<comment type="caution">
    <text evidence="3">The sequence shown here is derived from an EMBL/GenBank/DDBJ whole genome shotgun (WGS) entry which is preliminary data.</text>
</comment>
<dbReference type="Proteomes" id="UP000094569">
    <property type="component" value="Unassembled WGS sequence"/>
</dbReference>
<reference evidence="3 4" key="1">
    <citation type="journal article" date="2016" name="BMC Genomics">
        <title>Comparative genomic and transcriptomic analyses of the Fuzhuan brick tea-fermentation fungus Aspergillus cristatus.</title>
        <authorList>
            <person name="Ge Y."/>
            <person name="Wang Y."/>
            <person name="Liu Y."/>
            <person name="Tan Y."/>
            <person name="Ren X."/>
            <person name="Zhang X."/>
            <person name="Hyde K.D."/>
            <person name="Liu Y."/>
            <person name="Liu Z."/>
        </authorList>
    </citation>
    <scope>NUCLEOTIDE SEQUENCE [LARGE SCALE GENOMIC DNA]</scope>
    <source>
        <strain evidence="3 4">GZAAS20.1005</strain>
    </source>
</reference>
<evidence type="ECO:0000256" key="1">
    <source>
        <dbReference type="SAM" id="MobiDB-lite"/>
    </source>
</evidence>
<keyword evidence="4" id="KW-1185">Reference proteome</keyword>
<dbReference type="AlphaFoldDB" id="A0A1E3B674"/>
<feature type="region of interest" description="Disordered" evidence="1">
    <location>
        <begin position="230"/>
        <end position="253"/>
    </location>
</feature>